<keyword evidence="2" id="KW-0479">Metal-binding</keyword>
<dbReference type="OrthoDB" id="6156390at2759"/>
<feature type="domain" description="F-box" evidence="7">
    <location>
        <begin position="30"/>
        <end position="76"/>
    </location>
</feature>
<evidence type="ECO:0000313" key="10">
    <source>
        <dbReference type="Proteomes" id="UP000593567"/>
    </source>
</evidence>
<dbReference type="Proteomes" id="UP000593567">
    <property type="component" value="Unassembled WGS sequence"/>
</dbReference>
<name>A0A7J7JH68_BUGNE</name>
<evidence type="ECO:0000259" key="7">
    <source>
        <dbReference type="PROSITE" id="PS50181"/>
    </source>
</evidence>
<evidence type="ECO:0000256" key="1">
    <source>
        <dbReference type="ARBA" id="ARBA00004906"/>
    </source>
</evidence>
<dbReference type="InterPro" id="IPR036047">
    <property type="entry name" value="F-box-like_dom_sf"/>
</dbReference>
<evidence type="ECO:0000256" key="6">
    <source>
        <dbReference type="SAM" id="MobiDB-lite"/>
    </source>
</evidence>
<dbReference type="PANTHER" id="PTHR15493">
    <property type="entry name" value="F-BOX ONLY PROTEIN 5 AND 43"/>
    <property type="match status" value="1"/>
</dbReference>
<evidence type="ECO:0000256" key="2">
    <source>
        <dbReference type="ARBA" id="ARBA00022723"/>
    </source>
</evidence>
<gene>
    <name evidence="9" type="ORF">EB796_015943</name>
</gene>
<dbReference type="PROSITE" id="PS50181">
    <property type="entry name" value="FBOX"/>
    <property type="match status" value="1"/>
</dbReference>
<comment type="pathway">
    <text evidence="1">Protein modification; protein ubiquitination.</text>
</comment>
<feature type="region of interest" description="Disordered" evidence="6">
    <location>
        <begin position="106"/>
        <end position="126"/>
    </location>
</feature>
<keyword evidence="3" id="KW-0863">Zinc-finger</keyword>
<dbReference type="EMBL" id="VXIV02002437">
    <property type="protein sequence ID" value="KAF6025692.1"/>
    <property type="molecule type" value="Genomic_DNA"/>
</dbReference>
<keyword evidence="10" id="KW-1185">Reference proteome</keyword>
<keyword evidence="5" id="KW-0862">Zinc</keyword>
<evidence type="ECO:0000256" key="5">
    <source>
        <dbReference type="ARBA" id="ARBA00022833"/>
    </source>
</evidence>
<evidence type="ECO:0000256" key="3">
    <source>
        <dbReference type="ARBA" id="ARBA00022771"/>
    </source>
</evidence>
<dbReference type="GO" id="GO:0045835">
    <property type="term" value="P:negative regulation of meiotic nuclear division"/>
    <property type="evidence" value="ECO:0007669"/>
    <property type="project" value="InterPro"/>
</dbReference>
<accession>A0A7J7JH68</accession>
<proteinExistence type="predicted"/>
<dbReference type="GO" id="GO:0008270">
    <property type="term" value="F:zinc ion binding"/>
    <property type="evidence" value="ECO:0007669"/>
    <property type="project" value="UniProtKB-KW"/>
</dbReference>
<dbReference type="PROSITE" id="PS51872">
    <property type="entry name" value="ZF_ZBR"/>
    <property type="match status" value="1"/>
</dbReference>
<dbReference type="SUPFAM" id="SSF81383">
    <property type="entry name" value="F-box domain"/>
    <property type="match status" value="1"/>
</dbReference>
<dbReference type="GO" id="GO:0005634">
    <property type="term" value="C:nucleus"/>
    <property type="evidence" value="ECO:0007669"/>
    <property type="project" value="TreeGrafter"/>
</dbReference>
<evidence type="ECO:0000313" key="9">
    <source>
        <dbReference type="EMBL" id="KAF6025692.1"/>
    </source>
</evidence>
<sequence length="221" mass="25380">MNAYFNKLEKICPKHLRIGSRIGNDHVDILSALDDLDIPALNHILGFLDDTDLLRCLEVCTQWKSLLKNNQKIRKRLTYSRHQKENLVTSRSKSITHAERANKPFSLKQLNENTSEERSPSSSPEDVTAVGTIFDRFTKAACKLKVGEQFVKCPRCQGPAKLYREARQGLCVTRSCKYNYCTLCELVFHGAKECQTRRNVKVKNQDQPINSRKSKNNLKRL</sequence>
<dbReference type="GO" id="GO:0007088">
    <property type="term" value="P:regulation of mitotic nuclear division"/>
    <property type="evidence" value="ECO:0007669"/>
    <property type="project" value="InterPro"/>
</dbReference>
<keyword evidence="4" id="KW-0833">Ubl conjugation pathway</keyword>
<dbReference type="InterPro" id="IPR001810">
    <property type="entry name" value="F-box_dom"/>
</dbReference>
<dbReference type="InterPro" id="IPR044064">
    <property type="entry name" value="ZF_ZBR"/>
</dbReference>
<protein>
    <submittedName>
        <fullName evidence="9">FBXO5</fullName>
    </submittedName>
</protein>
<organism evidence="9 10">
    <name type="scientific">Bugula neritina</name>
    <name type="common">Brown bryozoan</name>
    <name type="synonym">Sertularia neritina</name>
    <dbReference type="NCBI Taxonomy" id="10212"/>
    <lineage>
        <taxon>Eukaryota</taxon>
        <taxon>Metazoa</taxon>
        <taxon>Spiralia</taxon>
        <taxon>Lophotrochozoa</taxon>
        <taxon>Bryozoa</taxon>
        <taxon>Gymnolaemata</taxon>
        <taxon>Cheilostomatida</taxon>
        <taxon>Flustrina</taxon>
        <taxon>Buguloidea</taxon>
        <taxon>Bugulidae</taxon>
        <taxon>Bugula</taxon>
    </lineage>
</organism>
<dbReference type="UniPathway" id="UPA00143"/>
<dbReference type="Gene3D" id="2.20.25.20">
    <property type="match status" value="1"/>
</dbReference>
<dbReference type="GO" id="GO:0016567">
    <property type="term" value="P:protein ubiquitination"/>
    <property type="evidence" value="ECO:0007669"/>
    <property type="project" value="UniProtKB-UniPathway"/>
</dbReference>
<dbReference type="Pfam" id="PF00646">
    <property type="entry name" value="F-box"/>
    <property type="match status" value="1"/>
</dbReference>
<reference evidence="9" key="1">
    <citation type="submission" date="2020-06" db="EMBL/GenBank/DDBJ databases">
        <title>Draft genome of Bugula neritina, a colonial animal packing powerful symbionts and potential medicines.</title>
        <authorList>
            <person name="Rayko M."/>
        </authorList>
    </citation>
    <scope>NUCLEOTIDE SEQUENCE [LARGE SCALE GENOMIC DNA]</scope>
    <source>
        <strain evidence="9">Kwan_BN1</strain>
    </source>
</reference>
<dbReference type="AlphaFoldDB" id="A0A7J7JH68"/>
<evidence type="ECO:0000259" key="8">
    <source>
        <dbReference type="PROSITE" id="PS51872"/>
    </source>
</evidence>
<feature type="domain" description="ZBR-type" evidence="8">
    <location>
        <begin position="149"/>
        <end position="197"/>
    </location>
</feature>
<dbReference type="InterPro" id="IPR047147">
    <property type="entry name" value="FBX5_43"/>
</dbReference>
<evidence type="ECO:0000256" key="4">
    <source>
        <dbReference type="ARBA" id="ARBA00022786"/>
    </source>
</evidence>
<comment type="caution">
    <text evidence="9">The sequence shown here is derived from an EMBL/GenBank/DDBJ whole genome shotgun (WGS) entry which is preliminary data.</text>
</comment>
<dbReference type="PANTHER" id="PTHR15493:SF9">
    <property type="entry name" value="GH14043P"/>
    <property type="match status" value="1"/>
</dbReference>
<dbReference type="Gene3D" id="1.20.1280.50">
    <property type="match status" value="1"/>
</dbReference>